<organism evidence="1 2">
    <name type="scientific">Dipteronia sinensis</name>
    <dbReference type="NCBI Taxonomy" id="43782"/>
    <lineage>
        <taxon>Eukaryota</taxon>
        <taxon>Viridiplantae</taxon>
        <taxon>Streptophyta</taxon>
        <taxon>Embryophyta</taxon>
        <taxon>Tracheophyta</taxon>
        <taxon>Spermatophyta</taxon>
        <taxon>Magnoliopsida</taxon>
        <taxon>eudicotyledons</taxon>
        <taxon>Gunneridae</taxon>
        <taxon>Pentapetalae</taxon>
        <taxon>rosids</taxon>
        <taxon>malvids</taxon>
        <taxon>Sapindales</taxon>
        <taxon>Sapindaceae</taxon>
        <taxon>Hippocastanoideae</taxon>
        <taxon>Acereae</taxon>
        <taxon>Dipteronia</taxon>
    </lineage>
</organism>
<proteinExistence type="predicted"/>
<sequence>MIRCLYMMMLSHWAEYFFEKYRRVNDRGVVGSDKGRAKVSGWIPPCGGKFKLNVDATTDMVGGTVGIGIIGPLSCDVGLWPCEVESDARVVVSLVNGKDIPCYEVGLVIHDVRVLL</sequence>
<name>A0AAD9ZTC7_9ROSI</name>
<dbReference type="AlphaFoldDB" id="A0AAD9ZTC7"/>
<reference evidence="1" key="1">
    <citation type="journal article" date="2023" name="Plant J.">
        <title>Genome sequences and population genomics provide insights into the demographic history, inbreeding, and mutation load of two 'living fossil' tree species of Dipteronia.</title>
        <authorList>
            <person name="Feng Y."/>
            <person name="Comes H.P."/>
            <person name="Chen J."/>
            <person name="Zhu S."/>
            <person name="Lu R."/>
            <person name="Zhang X."/>
            <person name="Li P."/>
            <person name="Qiu J."/>
            <person name="Olsen K.M."/>
            <person name="Qiu Y."/>
        </authorList>
    </citation>
    <scope>NUCLEOTIDE SEQUENCE</scope>
    <source>
        <strain evidence="1">NBL</strain>
    </source>
</reference>
<evidence type="ECO:0000313" key="2">
    <source>
        <dbReference type="Proteomes" id="UP001281410"/>
    </source>
</evidence>
<protein>
    <submittedName>
        <fullName evidence="1">Uncharacterized protein</fullName>
    </submittedName>
</protein>
<comment type="caution">
    <text evidence="1">The sequence shown here is derived from an EMBL/GenBank/DDBJ whole genome shotgun (WGS) entry which is preliminary data.</text>
</comment>
<gene>
    <name evidence="1" type="ORF">Dsin_029571</name>
</gene>
<evidence type="ECO:0000313" key="1">
    <source>
        <dbReference type="EMBL" id="KAK3190010.1"/>
    </source>
</evidence>
<dbReference type="Proteomes" id="UP001281410">
    <property type="component" value="Unassembled WGS sequence"/>
</dbReference>
<keyword evidence="2" id="KW-1185">Reference proteome</keyword>
<dbReference type="EMBL" id="JANJYJ010000009">
    <property type="protein sequence ID" value="KAK3190010.1"/>
    <property type="molecule type" value="Genomic_DNA"/>
</dbReference>
<accession>A0AAD9ZTC7</accession>